<evidence type="ECO:0000313" key="1">
    <source>
        <dbReference type="EMBL" id="XBM04491.1"/>
    </source>
</evidence>
<name>A0AAU7FJT2_9BACI</name>
<dbReference type="RefSeq" id="WP_348936450.1">
    <property type="nucleotide sequence ID" value="NZ_CP157353.1"/>
</dbReference>
<dbReference type="AlphaFoldDB" id="A0AAU7FJT2"/>
<reference evidence="1" key="1">
    <citation type="submission" date="2024-05" db="EMBL/GenBank/DDBJ databases">
        <authorList>
            <person name="Liu Z."/>
        </authorList>
    </citation>
    <scope>NUCLEOTIDE SEQUENCE</scope>
    <source>
        <strain evidence="1">BS1807G30</strain>
    </source>
</reference>
<proteinExistence type="predicted"/>
<organism evidence="1">
    <name type="scientific">Bacillus sp. BS1807G30</name>
    <dbReference type="NCBI Taxonomy" id="3153756"/>
    <lineage>
        <taxon>Bacteria</taxon>
        <taxon>Bacillati</taxon>
        <taxon>Bacillota</taxon>
        <taxon>Bacilli</taxon>
        <taxon>Bacillales</taxon>
        <taxon>Bacillaceae</taxon>
        <taxon>Bacillus</taxon>
    </lineage>
</organism>
<sequence>MSYQVEDDDVLGLCNIYAQQTHHFEAFILGNKKGLIELRNAIDRALETGSSVAHVFPSDFEGYETYIALVNDEQRFEKLITPYVEEYMQEDDAIDPIDIIREYDAEKGNSSS</sequence>
<dbReference type="EMBL" id="CP157353">
    <property type="protein sequence ID" value="XBM04491.1"/>
    <property type="molecule type" value="Genomic_DNA"/>
</dbReference>
<gene>
    <name evidence="1" type="ORF">ABG082_01605</name>
</gene>
<protein>
    <submittedName>
        <fullName evidence="1">Uncharacterized protein</fullName>
    </submittedName>
</protein>
<accession>A0AAU7FJT2</accession>